<reference evidence="4" key="1">
    <citation type="submission" date="2023-12" db="EMBL/GenBank/DDBJ databases">
        <title>Novel isolates from deep terrestrial aquifers shed light on the physiology and ecology of the class Limnochordia.</title>
        <authorList>
            <person name="Karnachuk O.V."/>
            <person name="Lukina A.P."/>
            <person name="Avakyan M.R."/>
            <person name="Kadnikov V."/>
            <person name="Begmatov S."/>
            <person name="Beletsky A.V."/>
            <person name="Mardanov A.V."/>
            <person name="Ravin N.V."/>
        </authorList>
    </citation>
    <scope>NUCLEOTIDE SEQUENCE [LARGE SCALE GENOMIC DNA]</scope>
    <source>
        <strain evidence="4">LN</strain>
    </source>
</reference>
<protein>
    <submittedName>
        <fullName evidence="3">Transposase family protein</fullName>
    </submittedName>
</protein>
<dbReference type="PROSITE" id="PS50994">
    <property type="entry name" value="INTEGRASE"/>
    <property type="match status" value="1"/>
</dbReference>
<dbReference type="EMBL" id="CP141614">
    <property type="protein sequence ID" value="WRP15129.1"/>
    <property type="molecule type" value="Genomic_DNA"/>
</dbReference>
<dbReference type="Proteomes" id="UP001333102">
    <property type="component" value="Chromosome"/>
</dbReference>
<evidence type="ECO:0000256" key="1">
    <source>
        <dbReference type="SAM" id="MobiDB-lite"/>
    </source>
</evidence>
<accession>A0ABZ1BQP1</accession>
<evidence type="ECO:0000313" key="4">
    <source>
        <dbReference type="Proteomes" id="UP001333102"/>
    </source>
</evidence>
<dbReference type="InterPro" id="IPR036397">
    <property type="entry name" value="RNaseH_sf"/>
</dbReference>
<evidence type="ECO:0000313" key="3">
    <source>
        <dbReference type="EMBL" id="WRP15129.1"/>
    </source>
</evidence>
<feature type="region of interest" description="Disordered" evidence="1">
    <location>
        <begin position="402"/>
        <end position="422"/>
    </location>
</feature>
<proteinExistence type="predicted"/>
<organism evidence="3 4">
    <name type="scientific">Geochorda subterranea</name>
    <dbReference type="NCBI Taxonomy" id="3109564"/>
    <lineage>
        <taxon>Bacteria</taxon>
        <taxon>Bacillati</taxon>
        <taxon>Bacillota</taxon>
        <taxon>Limnochordia</taxon>
        <taxon>Limnochordales</taxon>
        <taxon>Geochordaceae</taxon>
        <taxon>Geochorda</taxon>
    </lineage>
</organism>
<dbReference type="Gene3D" id="3.30.420.10">
    <property type="entry name" value="Ribonuclease H-like superfamily/Ribonuclease H"/>
    <property type="match status" value="1"/>
</dbReference>
<sequence length="422" mass="48007">MKPKEAQEVPLSLPERRAVVRELAERYRKARKKEKAQILSQLQQLCGYNRSYAARALRQASRPGSRRVARVRVHRTGRPPVYTREVKEALVKVWAILSFPAGKRLAPFLPEVVPILERWGELSLTPEVRERLLRISAATVDRLLARERQRLQIKGRSGTKPGSLLKGAIPIRTFAEWDDTHPGFLEIDLVGHDGGNPKGDFAQTLDMVDVATGWTVTVAVPNKAQRWVLEALKRTLPAFPFPIRGIDSDNGAEFINAHLKRFCESRCLTFTRSRPYQKNDSCHVEQKNWAVVRHYVGYLRYDTPEQVALLNTLYPELRLYTNFFQPTQKLVRKERHGARVRRIYDAPATPYARVLASPDVSEADKAALRALYATLNPAALRRRITALQEQLRELTRHRVRAAQRPGAVPNTAAEAREEIACG</sequence>
<dbReference type="SUPFAM" id="SSF53098">
    <property type="entry name" value="Ribonuclease H-like"/>
    <property type="match status" value="1"/>
</dbReference>
<dbReference type="Pfam" id="PF00665">
    <property type="entry name" value="rve"/>
    <property type="match status" value="1"/>
</dbReference>
<name>A0ABZ1BQP1_9FIRM</name>
<keyword evidence="4" id="KW-1185">Reference proteome</keyword>
<dbReference type="InterPro" id="IPR012337">
    <property type="entry name" value="RNaseH-like_sf"/>
</dbReference>
<feature type="domain" description="Integrase catalytic" evidence="2">
    <location>
        <begin position="178"/>
        <end position="358"/>
    </location>
</feature>
<evidence type="ECO:0000259" key="2">
    <source>
        <dbReference type="PROSITE" id="PS50994"/>
    </source>
</evidence>
<dbReference type="RefSeq" id="WP_324669519.1">
    <property type="nucleotide sequence ID" value="NZ_CP141614.1"/>
</dbReference>
<dbReference type="InterPro" id="IPR001584">
    <property type="entry name" value="Integrase_cat-core"/>
</dbReference>
<gene>
    <name evidence="3" type="ORF">VLY81_02860</name>
</gene>